<dbReference type="AlphaFoldDB" id="A0A0C9YWH6"/>
<proteinExistence type="predicted"/>
<protein>
    <submittedName>
        <fullName evidence="1">Uncharacterized protein</fullName>
    </submittedName>
</protein>
<dbReference type="HOGENOM" id="CLU_2661317_0_0_1"/>
<dbReference type="Proteomes" id="UP000054018">
    <property type="component" value="Unassembled WGS sequence"/>
</dbReference>
<accession>A0A0C9YWH6</accession>
<evidence type="ECO:0000313" key="2">
    <source>
        <dbReference type="Proteomes" id="UP000054018"/>
    </source>
</evidence>
<keyword evidence="2" id="KW-1185">Reference proteome</keyword>
<reference evidence="2" key="2">
    <citation type="submission" date="2015-01" db="EMBL/GenBank/DDBJ databases">
        <title>Evolutionary Origins and Diversification of the Mycorrhizal Mutualists.</title>
        <authorList>
            <consortium name="DOE Joint Genome Institute"/>
            <consortium name="Mycorrhizal Genomics Consortium"/>
            <person name="Kohler A."/>
            <person name="Kuo A."/>
            <person name="Nagy L.G."/>
            <person name="Floudas D."/>
            <person name="Copeland A."/>
            <person name="Barry K.W."/>
            <person name="Cichocki N."/>
            <person name="Veneault-Fourrey C."/>
            <person name="LaButti K."/>
            <person name="Lindquist E.A."/>
            <person name="Lipzen A."/>
            <person name="Lundell T."/>
            <person name="Morin E."/>
            <person name="Murat C."/>
            <person name="Riley R."/>
            <person name="Ohm R."/>
            <person name="Sun H."/>
            <person name="Tunlid A."/>
            <person name="Henrissat B."/>
            <person name="Grigoriev I.V."/>
            <person name="Hibbett D.S."/>
            <person name="Martin F."/>
        </authorList>
    </citation>
    <scope>NUCLEOTIDE SEQUENCE [LARGE SCALE GENOMIC DNA]</scope>
    <source>
        <strain evidence="2">441</strain>
    </source>
</reference>
<evidence type="ECO:0000313" key="1">
    <source>
        <dbReference type="EMBL" id="KIK21146.1"/>
    </source>
</evidence>
<dbReference type="EMBL" id="KN833755">
    <property type="protein sequence ID" value="KIK21146.1"/>
    <property type="molecule type" value="Genomic_DNA"/>
</dbReference>
<feature type="non-terminal residue" evidence="1">
    <location>
        <position position="77"/>
    </location>
</feature>
<name>A0A0C9YWH6_9AGAM</name>
<gene>
    <name evidence="1" type="ORF">PISMIDRAFT_681706</name>
</gene>
<sequence length="77" mass="8236">MSMSNSFPMHMSMAGVDIDPLAWLGSSMTDIVDVTDFAHSQPSSIYSGSPANSDVALPTVVAPKPQQVYQQQADVHL</sequence>
<reference evidence="1 2" key="1">
    <citation type="submission" date="2014-04" db="EMBL/GenBank/DDBJ databases">
        <authorList>
            <consortium name="DOE Joint Genome Institute"/>
            <person name="Kuo A."/>
            <person name="Kohler A."/>
            <person name="Costa M.D."/>
            <person name="Nagy L.G."/>
            <person name="Floudas D."/>
            <person name="Copeland A."/>
            <person name="Barry K.W."/>
            <person name="Cichocki N."/>
            <person name="Veneault-Fourrey C."/>
            <person name="LaButti K."/>
            <person name="Lindquist E.A."/>
            <person name="Lipzen A."/>
            <person name="Lundell T."/>
            <person name="Morin E."/>
            <person name="Murat C."/>
            <person name="Sun H."/>
            <person name="Tunlid A."/>
            <person name="Henrissat B."/>
            <person name="Grigoriev I.V."/>
            <person name="Hibbett D.S."/>
            <person name="Martin F."/>
            <person name="Nordberg H.P."/>
            <person name="Cantor M.N."/>
            <person name="Hua S.X."/>
        </authorList>
    </citation>
    <scope>NUCLEOTIDE SEQUENCE [LARGE SCALE GENOMIC DNA]</scope>
    <source>
        <strain evidence="1 2">441</strain>
    </source>
</reference>
<organism evidence="1 2">
    <name type="scientific">Pisolithus microcarpus 441</name>
    <dbReference type="NCBI Taxonomy" id="765257"/>
    <lineage>
        <taxon>Eukaryota</taxon>
        <taxon>Fungi</taxon>
        <taxon>Dikarya</taxon>
        <taxon>Basidiomycota</taxon>
        <taxon>Agaricomycotina</taxon>
        <taxon>Agaricomycetes</taxon>
        <taxon>Agaricomycetidae</taxon>
        <taxon>Boletales</taxon>
        <taxon>Sclerodermatineae</taxon>
        <taxon>Pisolithaceae</taxon>
        <taxon>Pisolithus</taxon>
    </lineage>
</organism>